<protein>
    <submittedName>
        <fullName evidence="1">Uncharacterized protein</fullName>
    </submittedName>
</protein>
<evidence type="ECO:0000313" key="2">
    <source>
        <dbReference type="Proteomes" id="UP001054945"/>
    </source>
</evidence>
<keyword evidence="2" id="KW-1185">Reference proteome</keyword>
<gene>
    <name evidence="1" type="ORF">CEXT_692431</name>
</gene>
<dbReference type="EMBL" id="BPLR01007329">
    <property type="protein sequence ID" value="GIY16088.1"/>
    <property type="molecule type" value="Genomic_DNA"/>
</dbReference>
<name>A0AAV4R1A9_CAEEX</name>
<evidence type="ECO:0000313" key="1">
    <source>
        <dbReference type="EMBL" id="GIY16088.1"/>
    </source>
</evidence>
<dbReference type="AlphaFoldDB" id="A0AAV4R1A9"/>
<reference evidence="1 2" key="1">
    <citation type="submission" date="2021-06" db="EMBL/GenBank/DDBJ databases">
        <title>Caerostris extrusa draft genome.</title>
        <authorList>
            <person name="Kono N."/>
            <person name="Arakawa K."/>
        </authorList>
    </citation>
    <scope>NUCLEOTIDE SEQUENCE [LARGE SCALE GENOMIC DNA]</scope>
</reference>
<sequence length="104" mass="11696">MKGDYTSGHALNTLMEVTCSFCNGKHKSNSCDLNLEERKNSLRKKDTGSARTFITRGLPRRLGLTVKGQEELKIIAFGGKEDTQSIIPNRVRFLLTDEKKPNIQ</sequence>
<dbReference type="Proteomes" id="UP001054945">
    <property type="component" value="Unassembled WGS sequence"/>
</dbReference>
<proteinExistence type="predicted"/>
<comment type="caution">
    <text evidence="1">The sequence shown here is derived from an EMBL/GenBank/DDBJ whole genome shotgun (WGS) entry which is preliminary data.</text>
</comment>
<organism evidence="1 2">
    <name type="scientific">Caerostris extrusa</name>
    <name type="common">Bark spider</name>
    <name type="synonym">Caerostris bankana</name>
    <dbReference type="NCBI Taxonomy" id="172846"/>
    <lineage>
        <taxon>Eukaryota</taxon>
        <taxon>Metazoa</taxon>
        <taxon>Ecdysozoa</taxon>
        <taxon>Arthropoda</taxon>
        <taxon>Chelicerata</taxon>
        <taxon>Arachnida</taxon>
        <taxon>Araneae</taxon>
        <taxon>Araneomorphae</taxon>
        <taxon>Entelegynae</taxon>
        <taxon>Araneoidea</taxon>
        <taxon>Araneidae</taxon>
        <taxon>Caerostris</taxon>
    </lineage>
</organism>
<accession>A0AAV4R1A9</accession>